<keyword evidence="5" id="KW-1185">Reference proteome</keyword>
<dbReference type="Pfam" id="PF00107">
    <property type="entry name" value="ADH_zinc_N"/>
    <property type="match status" value="1"/>
</dbReference>
<dbReference type="GO" id="GO:0003960">
    <property type="term" value="F:quinone reductase (NADPH) activity"/>
    <property type="evidence" value="ECO:0007669"/>
    <property type="project" value="TreeGrafter"/>
</dbReference>
<dbReference type="InterPro" id="IPR013154">
    <property type="entry name" value="ADH-like_N"/>
</dbReference>
<evidence type="ECO:0000256" key="2">
    <source>
        <dbReference type="ARBA" id="ARBA00023002"/>
    </source>
</evidence>
<evidence type="ECO:0000256" key="1">
    <source>
        <dbReference type="ARBA" id="ARBA00022857"/>
    </source>
</evidence>
<dbReference type="Proteomes" id="UP000829720">
    <property type="component" value="Unassembled WGS sequence"/>
</dbReference>
<name>A0A8T3DET1_9TELE</name>
<gene>
    <name evidence="4" type="ORF">AGOR_G00109480</name>
</gene>
<dbReference type="InterPro" id="IPR020843">
    <property type="entry name" value="ER"/>
</dbReference>
<dbReference type="SUPFAM" id="SSF51735">
    <property type="entry name" value="NAD(P)-binding Rossmann-fold domains"/>
    <property type="match status" value="1"/>
</dbReference>
<dbReference type="SUPFAM" id="SSF50129">
    <property type="entry name" value="GroES-like"/>
    <property type="match status" value="1"/>
</dbReference>
<dbReference type="InterPro" id="IPR014189">
    <property type="entry name" value="Quinone_OxRdtase_PIG3"/>
</dbReference>
<protein>
    <recommendedName>
        <fullName evidence="3">Enoyl reductase (ER) domain-containing protein</fullName>
    </recommendedName>
</protein>
<keyword evidence="1" id="KW-0521">NADP</keyword>
<evidence type="ECO:0000313" key="4">
    <source>
        <dbReference type="EMBL" id="KAI1895733.1"/>
    </source>
</evidence>
<proteinExistence type="predicted"/>
<dbReference type="SMART" id="SM00829">
    <property type="entry name" value="PKS_ER"/>
    <property type="match status" value="1"/>
</dbReference>
<dbReference type="AlphaFoldDB" id="A0A8T3DET1"/>
<dbReference type="Gene3D" id="3.90.180.10">
    <property type="entry name" value="Medium-chain alcohol dehydrogenases, catalytic domain"/>
    <property type="match status" value="1"/>
</dbReference>
<dbReference type="InterPro" id="IPR013149">
    <property type="entry name" value="ADH-like_C"/>
</dbReference>
<dbReference type="GO" id="GO:0048038">
    <property type="term" value="F:quinone binding"/>
    <property type="evidence" value="ECO:0007669"/>
    <property type="project" value="TreeGrafter"/>
</dbReference>
<dbReference type="Gene3D" id="3.40.50.720">
    <property type="entry name" value="NAD(P)-binding Rossmann-like Domain"/>
    <property type="match status" value="1"/>
</dbReference>
<reference evidence="4" key="1">
    <citation type="submission" date="2021-01" db="EMBL/GenBank/DDBJ databases">
        <authorList>
            <person name="Zahm M."/>
            <person name="Roques C."/>
            <person name="Cabau C."/>
            <person name="Klopp C."/>
            <person name="Donnadieu C."/>
            <person name="Jouanno E."/>
            <person name="Lampietro C."/>
            <person name="Louis A."/>
            <person name="Herpin A."/>
            <person name="Echchiki A."/>
            <person name="Berthelot C."/>
            <person name="Parey E."/>
            <person name="Roest-Crollius H."/>
            <person name="Braasch I."/>
            <person name="Postlethwait J."/>
            <person name="Bobe J."/>
            <person name="Montfort J."/>
            <person name="Bouchez O."/>
            <person name="Begum T."/>
            <person name="Mejri S."/>
            <person name="Adams A."/>
            <person name="Chen W.-J."/>
            <person name="Guiguen Y."/>
        </authorList>
    </citation>
    <scope>NUCLEOTIDE SEQUENCE</scope>
    <source>
        <tissue evidence="4">Blood</tissue>
    </source>
</reference>
<dbReference type="PANTHER" id="PTHR48106">
    <property type="entry name" value="QUINONE OXIDOREDUCTASE PIG3-RELATED"/>
    <property type="match status" value="1"/>
</dbReference>
<comment type="caution">
    <text evidence="4">The sequence shown here is derived from an EMBL/GenBank/DDBJ whole genome shotgun (WGS) entry which is preliminary data.</text>
</comment>
<dbReference type="Pfam" id="PF08240">
    <property type="entry name" value="ADH_N"/>
    <property type="match status" value="1"/>
</dbReference>
<dbReference type="InterPro" id="IPR011032">
    <property type="entry name" value="GroES-like_sf"/>
</dbReference>
<dbReference type="OrthoDB" id="3509362at2759"/>
<dbReference type="PANTHER" id="PTHR48106:SF18">
    <property type="entry name" value="QUINONE OXIDOREDUCTASE PIG3"/>
    <property type="match status" value="1"/>
</dbReference>
<dbReference type="GO" id="GO:0070402">
    <property type="term" value="F:NADPH binding"/>
    <property type="evidence" value="ECO:0007669"/>
    <property type="project" value="TreeGrafter"/>
</dbReference>
<accession>A0A8T3DET1</accession>
<sequence>MKADSFQTAECVLSVFLVHFEAELREIIVKKEMLAVCVDAPGGPDKLLLRTVPRPDPKDGEVLIRVHCTALNRADLLQRRGLYPAPPGVSDILGLEAAGTVVGLGPGVKGHWKPGDKVMALLSGGGYAQFVSVPEANVMSIPSQLSFQQAAAIPEAWLTAYQLLHFVGQVKPGDVVVVHAAGSGVGTAAIQLARLAGAIPIATAGTPGKLKKAEELGAAAGFNYKQVDFCEGILQFTEGRGADVVLDCVGGANWEKNLRSLATDGRWVLYGALGGCPVNGDLLGKLLAKRGQLLSSLLRSRSPQYKADLVKAFTERALSHFSPDLPPLLSPVIDCVFSVDCIAEAHCHMEANRNIGKIIIDFPQPQS</sequence>
<dbReference type="EMBL" id="JAERUA010000009">
    <property type="protein sequence ID" value="KAI1895733.1"/>
    <property type="molecule type" value="Genomic_DNA"/>
</dbReference>
<dbReference type="CDD" id="cd05276">
    <property type="entry name" value="p53_inducible_oxidoreductase"/>
    <property type="match status" value="1"/>
</dbReference>
<dbReference type="NCBIfam" id="TIGR02824">
    <property type="entry name" value="quinone_pig3"/>
    <property type="match status" value="1"/>
</dbReference>
<evidence type="ECO:0000313" key="5">
    <source>
        <dbReference type="Proteomes" id="UP000829720"/>
    </source>
</evidence>
<evidence type="ECO:0000259" key="3">
    <source>
        <dbReference type="SMART" id="SM00829"/>
    </source>
</evidence>
<organism evidence="4 5">
    <name type="scientific">Albula goreensis</name>
    <dbReference type="NCBI Taxonomy" id="1534307"/>
    <lineage>
        <taxon>Eukaryota</taxon>
        <taxon>Metazoa</taxon>
        <taxon>Chordata</taxon>
        <taxon>Craniata</taxon>
        <taxon>Vertebrata</taxon>
        <taxon>Euteleostomi</taxon>
        <taxon>Actinopterygii</taxon>
        <taxon>Neopterygii</taxon>
        <taxon>Teleostei</taxon>
        <taxon>Albuliformes</taxon>
        <taxon>Albulidae</taxon>
        <taxon>Albula</taxon>
    </lineage>
</organism>
<dbReference type="InterPro" id="IPR036291">
    <property type="entry name" value="NAD(P)-bd_dom_sf"/>
</dbReference>
<feature type="domain" description="Enoyl reductase (ER)" evidence="3">
    <location>
        <begin position="42"/>
        <end position="360"/>
    </location>
</feature>
<keyword evidence="2" id="KW-0560">Oxidoreductase</keyword>